<dbReference type="InterPro" id="IPR024079">
    <property type="entry name" value="MetalloPept_cat_dom_sf"/>
</dbReference>
<dbReference type="SUPFAM" id="SSF55486">
    <property type="entry name" value="Metalloproteases ('zincins'), catalytic domain"/>
    <property type="match status" value="1"/>
</dbReference>
<dbReference type="GO" id="GO:0004222">
    <property type="term" value="F:metalloendopeptidase activity"/>
    <property type="evidence" value="ECO:0007669"/>
    <property type="project" value="InterPro"/>
</dbReference>
<dbReference type="SMART" id="SM00235">
    <property type="entry name" value="ZnMc"/>
    <property type="match status" value="1"/>
</dbReference>
<organism evidence="2 3">
    <name type="scientific">Candidatus Methylophosphatis roskildensis</name>
    <dbReference type="NCBI Taxonomy" id="2899263"/>
    <lineage>
        <taxon>Bacteria</taxon>
        <taxon>Pseudomonadati</taxon>
        <taxon>Pseudomonadota</taxon>
        <taxon>Betaproteobacteria</taxon>
        <taxon>Nitrosomonadales</taxon>
        <taxon>Sterolibacteriaceae</taxon>
        <taxon>Candidatus Methylophosphatis</taxon>
    </lineage>
</organism>
<evidence type="ECO:0000259" key="1">
    <source>
        <dbReference type="SMART" id="SM00235"/>
    </source>
</evidence>
<dbReference type="InterPro" id="IPR006026">
    <property type="entry name" value="Peptidase_Metallo"/>
</dbReference>
<feature type="domain" description="Peptidase metallopeptidase" evidence="1">
    <location>
        <begin position="37"/>
        <end position="179"/>
    </location>
</feature>
<dbReference type="GO" id="GO:0006508">
    <property type="term" value="P:proteolysis"/>
    <property type="evidence" value="ECO:0007669"/>
    <property type="project" value="InterPro"/>
</dbReference>
<reference evidence="2" key="1">
    <citation type="submission" date="2020-10" db="EMBL/GenBank/DDBJ databases">
        <title>Connecting structure to function with the recovery of over 1000 high-quality activated sludge metagenome-assembled genomes encoding full-length rRNA genes using long-read sequencing.</title>
        <authorList>
            <person name="Singleton C.M."/>
            <person name="Petriglieri F."/>
            <person name="Kristensen J.M."/>
            <person name="Kirkegaard R.H."/>
            <person name="Michaelsen T.Y."/>
            <person name="Andersen M.H."/>
            <person name="Karst S.M."/>
            <person name="Dueholm M.S."/>
            <person name="Nielsen P.H."/>
            <person name="Albertsen M."/>
        </authorList>
    </citation>
    <scope>NUCLEOTIDE SEQUENCE</scope>
    <source>
        <strain evidence="2">Bjer_18-Q3-R1-45_BAT3C.347</strain>
    </source>
</reference>
<proteinExistence type="predicted"/>
<dbReference type="Pfam" id="PF01400">
    <property type="entry name" value="Astacin"/>
    <property type="match status" value="1"/>
</dbReference>
<dbReference type="Gene3D" id="2.60.120.380">
    <property type="match status" value="1"/>
</dbReference>
<evidence type="ECO:0000313" key="3">
    <source>
        <dbReference type="Proteomes" id="UP000807785"/>
    </source>
</evidence>
<gene>
    <name evidence="2" type="ORF">IPH26_05005</name>
</gene>
<protein>
    <submittedName>
        <fullName evidence="2">Peptidase</fullName>
    </submittedName>
</protein>
<accession>A0A9D7HQF1</accession>
<evidence type="ECO:0000313" key="2">
    <source>
        <dbReference type="EMBL" id="MBK6972326.1"/>
    </source>
</evidence>
<dbReference type="AlphaFoldDB" id="A0A9D7HQF1"/>
<dbReference type="PANTHER" id="PTHR10127:SF850">
    <property type="entry name" value="METALLOENDOPEPTIDASE"/>
    <property type="match status" value="1"/>
</dbReference>
<dbReference type="Gene3D" id="3.40.390.10">
    <property type="entry name" value="Collagenase (Catalytic Domain)"/>
    <property type="match status" value="1"/>
</dbReference>
<comment type="caution">
    <text evidence="2">The sequence shown here is derived from an EMBL/GenBank/DDBJ whole genome shotgun (WGS) entry which is preliminary data.</text>
</comment>
<dbReference type="GO" id="GO:0008270">
    <property type="term" value="F:zinc ion binding"/>
    <property type="evidence" value="ECO:0007669"/>
    <property type="project" value="InterPro"/>
</dbReference>
<dbReference type="Proteomes" id="UP000807785">
    <property type="component" value="Unassembled WGS sequence"/>
</dbReference>
<dbReference type="PANTHER" id="PTHR10127">
    <property type="entry name" value="DISCOIDIN, CUB, EGF, LAMININ , AND ZINC METALLOPROTEASE DOMAIN CONTAINING"/>
    <property type="match status" value="1"/>
</dbReference>
<name>A0A9D7HQF1_9PROT</name>
<sequence>MAQRPHVCIDRVLPRDVMRLQPTITTRGGRSRAIAPIGKTWMNGSTLHVSFLGGTPQQQAIAREQALWWTAHANLTFVFGNAPDADIRISFDQNDGAWSYVGTDAKGIAAGEATMNLGFLDGGTAAHEFGHAIGLAHEHQNPEGGIQWNEAVVIRDLAGPPNFWSEAQTRHNVLRKYTADQINGTAFDPDSIMLYFFPAEWTTNGIATKQNNVLSETDKRFVAAAKMYPKSDPGVSGEITELELGARRRTAAGIGKFGEEDLFRFTAARSGRYVVDTRGPTDVVMKLFGPDSQTAVIAEDDDSGVDTNARIAVDLIEGEYFVQIRHWNRDSGMGNYSIRVRRM</sequence>
<dbReference type="InterPro" id="IPR001506">
    <property type="entry name" value="Peptidase_M12A"/>
</dbReference>
<dbReference type="EMBL" id="JADJEV010000002">
    <property type="protein sequence ID" value="MBK6972326.1"/>
    <property type="molecule type" value="Genomic_DNA"/>
</dbReference>